<keyword evidence="4" id="KW-1185">Reference proteome</keyword>
<accession>A0AAX2ZER6</accession>
<dbReference type="KEGG" id="tem:JW646_18240"/>
<dbReference type="Pfam" id="PF01381">
    <property type="entry name" value="HTH_3"/>
    <property type="match status" value="1"/>
</dbReference>
<proteinExistence type="predicted"/>
<feature type="domain" description="HTH cro/C1-type" evidence="2">
    <location>
        <begin position="7"/>
        <end position="61"/>
    </location>
</feature>
<dbReference type="PANTHER" id="PTHR46558">
    <property type="entry name" value="TRACRIPTIONAL REGULATORY PROTEIN-RELATED-RELATED"/>
    <property type="match status" value="1"/>
</dbReference>
<dbReference type="RefSeq" id="WP_228415910.1">
    <property type="nucleotide sequence ID" value="NZ_CP081135.1"/>
</dbReference>
<dbReference type="PROSITE" id="PS50943">
    <property type="entry name" value="HTH_CROC1"/>
    <property type="match status" value="1"/>
</dbReference>
<dbReference type="Proteomes" id="UP001198983">
    <property type="component" value="Chromosome"/>
</dbReference>
<evidence type="ECO:0000256" key="1">
    <source>
        <dbReference type="ARBA" id="ARBA00023125"/>
    </source>
</evidence>
<reference evidence="3 4" key="1">
    <citation type="journal article" date="2023" name="Int. J. Syst. Evol. Microbiol.">
        <title>Terrisporobacter hibernicus sp. nov., isolated from bovine faeces in Northern Ireland.</title>
        <authorList>
            <person name="Mitchell M."/>
            <person name="Nguyen S.V."/>
            <person name="Connor M."/>
            <person name="Fairley D.J."/>
            <person name="Donoghue O."/>
            <person name="Marshall H."/>
            <person name="Koolman L."/>
            <person name="McMullan G."/>
            <person name="Schaffer K.E."/>
            <person name="McGrath J.W."/>
            <person name="Fanning S."/>
        </authorList>
    </citation>
    <scope>NUCLEOTIDE SEQUENCE [LARGE SCALE GENOMIC DNA]</scope>
    <source>
        <strain evidence="3 4">MCA3</strain>
    </source>
</reference>
<dbReference type="EMBL" id="CP081135">
    <property type="protein sequence ID" value="UEL47536.1"/>
    <property type="molecule type" value="Genomic_DNA"/>
</dbReference>
<protein>
    <submittedName>
        <fullName evidence="3">Helix-turn-helix domain-containing protein</fullName>
    </submittedName>
</protein>
<dbReference type="AlphaFoldDB" id="A0AAX2ZER6"/>
<evidence type="ECO:0000313" key="3">
    <source>
        <dbReference type="EMBL" id="UEL47536.1"/>
    </source>
</evidence>
<organism evidence="3 4">
    <name type="scientific">Terrisporobacter hibernicus</name>
    <dbReference type="NCBI Taxonomy" id="2813371"/>
    <lineage>
        <taxon>Bacteria</taxon>
        <taxon>Bacillati</taxon>
        <taxon>Bacillota</taxon>
        <taxon>Clostridia</taxon>
        <taxon>Peptostreptococcales</taxon>
        <taxon>Peptostreptococcaceae</taxon>
        <taxon>Terrisporobacter</taxon>
    </lineage>
</organism>
<evidence type="ECO:0000313" key="4">
    <source>
        <dbReference type="Proteomes" id="UP001198983"/>
    </source>
</evidence>
<evidence type="ECO:0000259" key="2">
    <source>
        <dbReference type="PROSITE" id="PS50943"/>
    </source>
</evidence>
<dbReference type="CDD" id="cd00093">
    <property type="entry name" value="HTH_XRE"/>
    <property type="match status" value="1"/>
</dbReference>
<name>A0AAX2ZER6_9FIRM</name>
<gene>
    <name evidence="3" type="ORF">JW646_18240</name>
</gene>
<dbReference type="Gene3D" id="1.10.260.40">
    <property type="entry name" value="lambda repressor-like DNA-binding domains"/>
    <property type="match status" value="1"/>
</dbReference>
<dbReference type="InterPro" id="IPR010982">
    <property type="entry name" value="Lambda_DNA-bd_dom_sf"/>
</dbReference>
<dbReference type="InterPro" id="IPR001387">
    <property type="entry name" value="Cro/C1-type_HTH"/>
</dbReference>
<keyword evidence="1" id="KW-0238">DNA-binding</keyword>
<dbReference type="SMART" id="SM00530">
    <property type="entry name" value="HTH_XRE"/>
    <property type="match status" value="1"/>
</dbReference>
<dbReference type="PANTHER" id="PTHR46558:SF4">
    <property type="entry name" value="DNA-BIDING PHAGE PROTEIN"/>
    <property type="match status" value="1"/>
</dbReference>
<dbReference type="SUPFAM" id="SSF47413">
    <property type="entry name" value="lambda repressor-like DNA-binding domains"/>
    <property type="match status" value="1"/>
</dbReference>
<sequence>MTLRNKLKSLRAEHDFNQQDLADYLGIQKTTYHNKETGKNDFTVTEAKQLAELFNSSIDDIFFADRVNLKNTYIVCPVREVENS</sequence>
<dbReference type="GO" id="GO:0003677">
    <property type="term" value="F:DNA binding"/>
    <property type="evidence" value="ECO:0007669"/>
    <property type="project" value="UniProtKB-KW"/>
</dbReference>